<evidence type="ECO:0000259" key="1">
    <source>
        <dbReference type="Pfam" id="PF07007"/>
    </source>
</evidence>
<dbReference type="Pfam" id="PF07007">
    <property type="entry name" value="LprI"/>
    <property type="match status" value="1"/>
</dbReference>
<sequence>MTEERKKKRQALKFLAMNGIEKSASMSEFYAANCRRQTMRQRTARLATILGLAAFIPLSAAQADDACYKKAQSQAELTDCSAKDLKAVDDNLNKLYRQMEARLKGDDDTKKLLIDAQKKWVAFRDSECTLSTVRSAGGSINPMNFNTCAAGLTQSRVKDFQAYLNCGKQSGEQDSDDCAIPPAQ</sequence>
<dbReference type="Proteomes" id="UP001555786">
    <property type="component" value="Unassembled WGS sequence"/>
</dbReference>
<proteinExistence type="predicted"/>
<gene>
    <name evidence="2" type="ORF">ABXS05_04935</name>
</gene>
<keyword evidence="3" id="KW-1185">Reference proteome</keyword>
<evidence type="ECO:0000313" key="3">
    <source>
        <dbReference type="Proteomes" id="UP001555786"/>
    </source>
</evidence>
<accession>A0ABV3PGW3</accession>
<dbReference type="Gene3D" id="1.20.1270.180">
    <property type="match status" value="1"/>
</dbReference>
<organism evidence="2 3">
    <name type="scientific">Labrys neptuniae</name>
    <dbReference type="NCBI Taxonomy" id="376174"/>
    <lineage>
        <taxon>Bacteria</taxon>
        <taxon>Pseudomonadati</taxon>
        <taxon>Pseudomonadota</taxon>
        <taxon>Alphaproteobacteria</taxon>
        <taxon>Hyphomicrobiales</taxon>
        <taxon>Xanthobacteraceae</taxon>
        <taxon>Labrys</taxon>
    </lineage>
</organism>
<dbReference type="EMBL" id="JBFNQD010000001">
    <property type="protein sequence ID" value="MEW9304871.1"/>
    <property type="molecule type" value="Genomic_DNA"/>
</dbReference>
<evidence type="ECO:0000313" key="2">
    <source>
        <dbReference type="EMBL" id="MEW9304871.1"/>
    </source>
</evidence>
<dbReference type="RefSeq" id="WP_311935285.1">
    <property type="nucleotide sequence ID" value="NZ_JAVSCS010000012.1"/>
</dbReference>
<dbReference type="PANTHER" id="PTHR39176">
    <property type="entry name" value="PERIPLASMIC PROTEIN-RELATED"/>
    <property type="match status" value="1"/>
</dbReference>
<reference evidence="2 3" key="1">
    <citation type="submission" date="2024-07" db="EMBL/GenBank/DDBJ databases">
        <title>Description of Labrys sedimenti sp. nov., isolated from a diclofenac-degrading enrichment culture.</title>
        <authorList>
            <person name="Tancsics A."/>
            <person name="Csepanyi A."/>
        </authorList>
    </citation>
    <scope>NUCLEOTIDE SEQUENCE [LARGE SCALE GENOMIC DNA]</scope>
    <source>
        <strain evidence="2 3">LMG 23578</strain>
    </source>
</reference>
<dbReference type="PANTHER" id="PTHR39176:SF1">
    <property type="entry name" value="PERIPLASMIC PROTEIN"/>
    <property type="match status" value="1"/>
</dbReference>
<name>A0ABV3PGW3_9HYPH</name>
<protein>
    <submittedName>
        <fullName evidence="2">Lysozyme inhibitor LprI family protein</fullName>
    </submittedName>
</protein>
<feature type="domain" description="Lysozyme inhibitor LprI-like N-terminal" evidence="1">
    <location>
        <begin position="67"/>
        <end position="159"/>
    </location>
</feature>
<comment type="caution">
    <text evidence="2">The sequence shown here is derived from an EMBL/GenBank/DDBJ whole genome shotgun (WGS) entry which is preliminary data.</text>
</comment>
<dbReference type="InterPro" id="IPR009739">
    <property type="entry name" value="LprI-like_N"/>
</dbReference>